<name>A0A1G7RUI6_9SPHN</name>
<sequence>MNARCRREVAEIGRLVHAYRLDLQLVTSPLGLNADQVGHLRDGYNVFDAVAPDRHEHVSLLLNVLIRVELRCGYDTVAIGAALERPLELLDGASIAEQLRAKPGLSDLHLLRKVAGGMPVQKIRMWRVADRYS</sequence>
<protein>
    <submittedName>
        <fullName evidence="2">Uncharacterized protein</fullName>
    </submittedName>
</protein>
<evidence type="ECO:0000313" key="2">
    <source>
        <dbReference type="EMBL" id="SDG13869.1"/>
    </source>
</evidence>
<dbReference type="RefSeq" id="WP_149683562.1">
    <property type="nucleotide sequence ID" value="NZ_FNBI01000014.1"/>
</dbReference>
<gene>
    <name evidence="1" type="ORF">GQR91_09170</name>
    <name evidence="2" type="ORF">SAMN05216557_11413</name>
</gene>
<dbReference type="EMBL" id="WSUT01000005">
    <property type="protein sequence ID" value="MWC43822.1"/>
    <property type="molecule type" value="Genomic_DNA"/>
</dbReference>
<evidence type="ECO:0000313" key="4">
    <source>
        <dbReference type="Proteomes" id="UP000436801"/>
    </source>
</evidence>
<dbReference type="AlphaFoldDB" id="A0A1G7RUI6"/>
<dbReference type="OrthoDB" id="7585933at2"/>
<dbReference type="Proteomes" id="UP000323502">
    <property type="component" value="Unassembled WGS sequence"/>
</dbReference>
<organism evidence="2 3">
    <name type="scientific">Sphingomonas carotinifaciens</name>
    <dbReference type="NCBI Taxonomy" id="1166323"/>
    <lineage>
        <taxon>Bacteria</taxon>
        <taxon>Pseudomonadati</taxon>
        <taxon>Pseudomonadota</taxon>
        <taxon>Alphaproteobacteria</taxon>
        <taxon>Sphingomonadales</taxon>
        <taxon>Sphingomonadaceae</taxon>
        <taxon>Sphingomonas</taxon>
    </lineage>
</organism>
<evidence type="ECO:0000313" key="3">
    <source>
        <dbReference type="Proteomes" id="UP000323502"/>
    </source>
</evidence>
<dbReference type="EMBL" id="FNBI01000014">
    <property type="protein sequence ID" value="SDG13869.1"/>
    <property type="molecule type" value="Genomic_DNA"/>
</dbReference>
<dbReference type="Proteomes" id="UP000436801">
    <property type="component" value="Unassembled WGS sequence"/>
</dbReference>
<proteinExistence type="predicted"/>
<evidence type="ECO:0000313" key="1">
    <source>
        <dbReference type="EMBL" id="MWC43822.1"/>
    </source>
</evidence>
<reference evidence="2 3" key="1">
    <citation type="submission" date="2016-10" db="EMBL/GenBank/DDBJ databases">
        <authorList>
            <person name="Varghese N."/>
            <person name="Submissions S."/>
        </authorList>
    </citation>
    <scope>NUCLEOTIDE SEQUENCE [LARGE SCALE GENOMIC DNA]</scope>
    <source>
        <strain evidence="2 3">S7-754</strain>
    </source>
</reference>
<accession>A0A1G7RUI6</accession>
<keyword evidence="3" id="KW-1185">Reference proteome</keyword>
<reference evidence="1 4" key="2">
    <citation type="submission" date="2019-12" db="EMBL/GenBank/DDBJ databases">
        <authorList>
            <person name="Zheng J."/>
        </authorList>
    </citation>
    <scope>NUCLEOTIDE SEQUENCE [LARGE SCALE GENOMIC DNA]</scope>
    <source>
        <strain evidence="1 4">DSM 27347</strain>
    </source>
</reference>